<comment type="subcellular location">
    <subcellularLocation>
        <location evidence="1">Cell inner membrane</location>
        <topology evidence="1">Multi-pass membrane protein</topology>
    </subcellularLocation>
</comment>
<dbReference type="SUPFAM" id="SSF82693">
    <property type="entry name" value="Multidrug efflux transporter AcrB pore domain, PN1, PN2, PC1 and PC2 subdomains"/>
    <property type="match status" value="3"/>
</dbReference>
<dbReference type="Proteomes" id="UP000294614">
    <property type="component" value="Unassembled WGS sequence"/>
</dbReference>
<sequence length="1018" mass="111172">MKLSEISVRKPVLATVMSLLIILIGLVAYYELPIREYPNIDEPTVSISTDYTGASPDIIESRVTKVIEDRISGIDGIKSITSQSRQERSNITVTFNMNVDPGDAAADIRDRVGRVRGSLPDEADEPVITKVESDASPIIFMTVTSTKHTPAEISDYISRNLVKRIELISGVAMVNIFGERRYTMRIWLDPDKLAANAVTVQDVRNAVSAQNLEVPGGRVEGKEREFSVLAETGLSSPEQFANVIIAQRNGYLLRVKDVGRVELGTTDQRSTYRLNGENAIGMGLVKQSTANPLDISRDLKKVSEEINTNLPDGMKFLITYDSSVFIDHSISNVYSAITEAVLLVVIIIFLFLRNLRSTIIPLVTIPVSLVGAFAIMWALGFSINTLTLLAFVLAVGLVVDDAIVVLENIHRHIENGKKPLNAALTGMKEISLPIIAMTMTLAAVYIPVALTQGRTGKLFTEFAITLAGAVVVSGFVALTLTPMMCSKMLKEEHHKNRFNRMMDGFFDWVDAMYRKVLSASIRSWIPGALVMMAVLAGGWYLLKGLPKELAPLEDRSVIFGIYSGPDGATPAYSMEAAKKLEAIYQTIPERTAVQTRVGTPVVPDGISVLRLKLWDERERTQQEIAAELAPKMAAIPDVRAFPVNPPSLGLSASRQPVRFVIKTTASYGELNDMANRFIQEVGQSPMLSSVRSDLRLSTPELKVAVDRDKAADMGVSVEDVNRAIETMFGGSTTTKFKMDSEQYDVIVKTEDSMRTVPQDLDRLYVRSGSGAMIPLSNLITINEGVTAQSLNHFDRARSAIISGSLNPGYTLGEALDYLDATAAKMFPDNYSVDYDGESREFRESSGGLVLTFILAILFIYLMLSAQFESFVDPLIIMFTVPLSMAGALLALKLTGNTLNIYSQIGLITLIGLITKHGILIVEFANQLQLTGLSKAEAVVEAATLRLRPILMTTSAMVLGSVPLALATGAGAESRHQIGWVIVGGMLFGTVLTLLIVPLAYKLFATVKHREEDAEAEQG</sequence>
<evidence type="ECO:0000256" key="1">
    <source>
        <dbReference type="ARBA" id="ARBA00004429"/>
    </source>
</evidence>
<dbReference type="AlphaFoldDB" id="A0A4V2PSE0"/>
<proteinExistence type="predicted"/>
<dbReference type="SUPFAM" id="SSF82714">
    <property type="entry name" value="Multidrug efflux transporter AcrB TolC docking domain, DN and DC subdomains"/>
    <property type="match status" value="2"/>
</dbReference>
<gene>
    <name evidence="9" type="ORF">C8D98_0834</name>
</gene>
<dbReference type="PANTHER" id="PTHR32063">
    <property type="match status" value="1"/>
</dbReference>
<keyword evidence="5 8" id="KW-0812">Transmembrane</keyword>
<keyword evidence="7 8" id="KW-0472">Membrane</keyword>
<keyword evidence="2" id="KW-0813">Transport</keyword>
<evidence type="ECO:0000256" key="2">
    <source>
        <dbReference type="ARBA" id="ARBA00022448"/>
    </source>
</evidence>
<keyword evidence="10" id="KW-1185">Reference proteome</keyword>
<dbReference type="PRINTS" id="PR00702">
    <property type="entry name" value="ACRIFLAVINRP"/>
</dbReference>
<evidence type="ECO:0000256" key="4">
    <source>
        <dbReference type="ARBA" id="ARBA00022519"/>
    </source>
</evidence>
<feature type="transmembrane region" description="Helical" evidence="8">
    <location>
        <begin position="462"/>
        <end position="480"/>
    </location>
</feature>
<keyword evidence="4" id="KW-0997">Cell inner membrane</keyword>
<dbReference type="Gene3D" id="3.30.70.1440">
    <property type="entry name" value="Multidrug efflux transporter AcrB pore domain"/>
    <property type="match status" value="1"/>
</dbReference>
<feature type="transmembrane region" description="Helical" evidence="8">
    <location>
        <begin position="845"/>
        <end position="863"/>
    </location>
</feature>
<reference evidence="9 10" key="1">
    <citation type="submission" date="2019-03" db="EMBL/GenBank/DDBJ databases">
        <title>Genomic Encyclopedia of Type Strains, Phase IV (KMG-IV): sequencing the most valuable type-strain genomes for metagenomic binning, comparative biology and taxonomic classification.</title>
        <authorList>
            <person name="Goeker M."/>
        </authorList>
    </citation>
    <scope>NUCLEOTIDE SEQUENCE [LARGE SCALE GENOMIC DNA]</scope>
    <source>
        <strain evidence="9 10">DSM 24984</strain>
    </source>
</reference>
<dbReference type="EMBL" id="SMGG01000003">
    <property type="protein sequence ID" value="TCK62311.1"/>
    <property type="molecule type" value="Genomic_DNA"/>
</dbReference>
<dbReference type="GO" id="GO:0042910">
    <property type="term" value="F:xenobiotic transmembrane transporter activity"/>
    <property type="evidence" value="ECO:0007669"/>
    <property type="project" value="TreeGrafter"/>
</dbReference>
<evidence type="ECO:0000313" key="9">
    <source>
        <dbReference type="EMBL" id="TCK62311.1"/>
    </source>
</evidence>
<dbReference type="Gene3D" id="3.30.2090.10">
    <property type="entry name" value="Multidrug efflux transporter AcrB TolC docking domain, DN and DC subdomains"/>
    <property type="match status" value="2"/>
</dbReference>
<dbReference type="Pfam" id="PF00873">
    <property type="entry name" value="ACR_tran"/>
    <property type="match status" value="1"/>
</dbReference>
<dbReference type="Gene3D" id="3.30.70.1430">
    <property type="entry name" value="Multidrug efflux transporter AcrB pore domain"/>
    <property type="match status" value="2"/>
</dbReference>
<accession>A0A4V2PSE0</accession>
<organism evidence="9 10">
    <name type="scientific">Seleniivibrio woodruffii</name>
    <dbReference type="NCBI Taxonomy" id="1078050"/>
    <lineage>
        <taxon>Bacteria</taxon>
        <taxon>Pseudomonadati</taxon>
        <taxon>Deferribacterota</taxon>
        <taxon>Deferribacteres</taxon>
        <taxon>Deferribacterales</taxon>
        <taxon>Geovibrionaceae</taxon>
        <taxon>Seleniivibrio</taxon>
    </lineage>
</organism>
<name>A0A4V2PSE0_9BACT</name>
<keyword evidence="3" id="KW-1003">Cell membrane</keyword>
<feature type="transmembrane region" description="Helical" evidence="8">
    <location>
        <begin position="875"/>
        <end position="894"/>
    </location>
</feature>
<feature type="transmembrane region" description="Helical" evidence="8">
    <location>
        <begin position="949"/>
        <end position="971"/>
    </location>
</feature>
<evidence type="ECO:0000256" key="5">
    <source>
        <dbReference type="ARBA" id="ARBA00022692"/>
    </source>
</evidence>
<evidence type="ECO:0000256" key="6">
    <source>
        <dbReference type="ARBA" id="ARBA00022989"/>
    </source>
</evidence>
<dbReference type="Gene3D" id="3.30.70.1320">
    <property type="entry name" value="Multidrug efflux transporter AcrB pore domain like"/>
    <property type="match status" value="1"/>
</dbReference>
<feature type="transmembrane region" description="Helical" evidence="8">
    <location>
        <begin position="333"/>
        <end position="352"/>
    </location>
</feature>
<evidence type="ECO:0000313" key="10">
    <source>
        <dbReference type="Proteomes" id="UP000294614"/>
    </source>
</evidence>
<evidence type="ECO:0000256" key="3">
    <source>
        <dbReference type="ARBA" id="ARBA00022475"/>
    </source>
</evidence>
<feature type="transmembrane region" description="Helical" evidence="8">
    <location>
        <begin position="359"/>
        <end position="380"/>
    </location>
</feature>
<dbReference type="GO" id="GO:0005886">
    <property type="term" value="C:plasma membrane"/>
    <property type="evidence" value="ECO:0007669"/>
    <property type="project" value="UniProtKB-SubCell"/>
</dbReference>
<keyword evidence="6 8" id="KW-1133">Transmembrane helix</keyword>
<feature type="transmembrane region" description="Helical" evidence="8">
    <location>
        <begin position="977"/>
        <end position="1000"/>
    </location>
</feature>
<evidence type="ECO:0000256" key="8">
    <source>
        <dbReference type="SAM" id="Phobius"/>
    </source>
</evidence>
<feature type="transmembrane region" description="Helical" evidence="8">
    <location>
        <begin position="524"/>
        <end position="542"/>
    </location>
</feature>
<dbReference type="FunFam" id="1.20.1640.10:FF:000001">
    <property type="entry name" value="Efflux pump membrane transporter"/>
    <property type="match status" value="1"/>
</dbReference>
<dbReference type="RefSeq" id="WP_132872283.1">
    <property type="nucleotide sequence ID" value="NZ_SMGG01000003.1"/>
</dbReference>
<evidence type="ECO:0000256" key="7">
    <source>
        <dbReference type="ARBA" id="ARBA00023136"/>
    </source>
</evidence>
<feature type="transmembrane region" description="Helical" evidence="8">
    <location>
        <begin position="900"/>
        <end position="924"/>
    </location>
</feature>
<dbReference type="InterPro" id="IPR027463">
    <property type="entry name" value="AcrB_DN_DC_subdom"/>
</dbReference>
<dbReference type="SUPFAM" id="SSF82866">
    <property type="entry name" value="Multidrug efflux transporter AcrB transmembrane domain"/>
    <property type="match status" value="2"/>
</dbReference>
<feature type="transmembrane region" description="Helical" evidence="8">
    <location>
        <begin position="12"/>
        <end position="30"/>
    </location>
</feature>
<comment type="caution">
    <text evidence="9">The sequence shown here is derived from an EMBL/GenBank/DDBJ whole genome shotgun (WGS) entry which is preliminary data.</text>
</comment>
<protein>
    <submittedName>
        <fullName evidence="9">Multidrug efflux pump</fullName>
    </submittedName>
</protein>
<feature type="transmembrane region" description="Helical" evidence="8">
    <location>
        <begin position="430"/>
        <end position="450"/>
    </location>
</feature>
<dbReference type="Gene3D" id="1.20.1640.10">
    <property type="entry name" value="Multidrug efflux transporter AcrB transmembrane domain"/>
    <property type="match status" value="2"/>
</dbReference>
<dbReference type="PANTHER" id="PTHR32063:SF14">
    <property type="entry name" value="BLL4319 PROTEIN"/>
    <property type="match status" value="1"/>
</dbReference>
<dbReference type="InterPro" id="IPR001036">
    <property type="entry name" value="Acrflvin-R"/>
</dbReference>